<keyword evidence="13" id="KW-0560">Oxidoreductase</keyword>
<evidence type="ECO:0000259" key="11">
    <source>
        <dbReference type="Pfam" id="PF01880"/>
    </source>
</evidence>
<evidence type="ECO:0000313" key="14">
    <source>
        <dbReference type="EMBL" id="CDS84722.1"/>
    </source>
</evidence>
<evidence type="ECO:0000256" key="1">
    <source>
        <dbReference type="ARBA" id="ARBA00005941"/>
    </source>
</evidence>
<dbReference type="InterPro" id="IPR038094">
    <property type="entry name" value="Desulfoferrodoxin_N_sf"/>
</dbReference>
<dbReference type="EMBL" id="LK933160">
    <property type="protein sequence ID" value="CDT44788.1"/>
    <property type="molecule type" value="Genomic_DNA"/>
</dbReference>
<dbReference type="SMR" id="A0A031WEA1"/>
<gene>
    <name evidence="13" type="primary">rbo</name>
    <name evidence="15" type="ORF">BN1095_480060</name>
    <name evidence="13" type="ORF">BN1096_310064</name>
    <name evidence="14" type="ORF">BN1097_320063</name>
    <name evidence="16" type="ORF">KRM00_001942</name>
    <name evidence="17" type="ORF">KRQ00_001661</name>
    <name evidence="18" type="ORF">SAMEA1402399_02026</name>
</gene>
<organism evidence="13">
    <name type="scientific">Clostridioides difficile</name>
    <name type="common">Peptoclostridium difficile</name>
    <dbReference type="NCBI Taxonomy" id="1496"/>
    <lineage>
        <taxon>Bacteria</taxon>
        <taxon>Bacillati</taxon>
        <taxon>Bacillota</taxon>
        <taxon>Clostridia</taxon>
        <taxon>Peptostreptococcales</taxon>
        <taxon>Peptostreptococcaceae</taxon>
        <taxon>Clostridioides</taxon>
    </lineage>
</organism>
<dbReference type="AlphaFoldDB" id="A0A031WEA1"/>
<comment type="function">
    <text evidence="8">Catalyzes the one-electron reduction of superoxide anion radical to hydrogen peroxide at a nonheme ferrous iron center. Plays a fundamental role in case of oxidative stress via its superoxide detoxification activity.</text>
</comment>
<feature type="domain" description="Desulfoferrodoxin ferrous iron-binding" evidence="11">
    <location>
        <begin position="42"/>
        <end position="126"/>
    </location>
</feature>
<reference evidence="16" key="4">
    <citation type="submission" date="2021-06" db="EMBL/GenBank/DDBJ databases">
        <authorList>
            <consortium name="NCBI Pathogen Detection Project"/>
        </authorList>
    </citation>
    <scope>NUCLEOTIDE SEQUENCE</scope>
    <source>
        <strain evidence="17">Clostridioides</strain>
        <strain evidence="16">HN1000</strain>
    </source>
</reference>
<dbReference type="EMBL" id="CAADAN010000006">
    <property type="protein sequence ID" value="VFD32326.1"/>
    <property type="molecule type" value="Genomic_DNA"/>
</dbReference>
<dbReference type="PANTHER" id="PTHR36541:SF1">
    <property type="entry name" value="SUPEROXIDE REDUCTASE-RELATED"/>
    <property type="match status" value="1"/>
</dbReference>
<sequence length="128" mass="14057">MCSEQKFFICETCGNLVGMIQSGGVPIFCCGKPMKELVPNTTDAAVEKHVPVIEVDGNNVTVKVSSTTHPMTKEHHIAWVYLMTEQGGQRKCLAVDGEPVVKFALNDDDKVISAYAYCNLHGLWKAEL</sequence>
<evidence type="ECO:0000256" key="5">
    <source>
        <dbReference type="ARBA" id="ARBA00022723"/>
    </source>
</evidence>
<evidence type="ECO:0000313" key="19">
    <source>
        <dbReference type="Proteomes" id="UP000411588"/>
    </source>
</evidence>
<dbReference type="NCBIfam" id="TIGR00332">
    <property type="entry name" value="neela_ferrous"/>
    <property type="match status" value="1"/>
</dbReference>
<reference evidence="13" key="1">
    <citation type="submission" date="2014-07" db="EMBL/GenBank/DDBJ databases">
        <authorList>
            <person name="Monot Marc"/>
        </authorList>
    </citation>
    <scope>NUCLEOTIDE SEQUENCE</scope>
    <source>
        <strain evidence="15">7032989</strain>
        <strain evidence="14">7032994</strain>
    </source>
</reference>
<evidence type="ECO:0000256" key="4">
    <source>
        <dbReference type="ARBA" id="ARBA00022448"/>
    </source>
</evidence>
<dbReference type="KEGG" id="pdf:CD630DERM_08270"/>
<reference evidence="18 19" key="3">
    <citation type="submission" date="2019-02" db="EMBL/GenBank/DDBJ databases">
        <authorList>
            <consortium name="Pathogen Informatics"/>
        </authorList>
    </citation>
    <scope>NUCLEOTIDE SEQUENCE [LARGE SCALE GENOMIC DNA]</scope>
    <source>
        <strain evidence="18">Clo34</strain>
        <strain evidence="19">clo34</strain>
    </source>
</reference>
<dbReference type="EMBL" id="DAEPXK010000017">
    <property type="protein sequence ID" value="HBH1542459.1"/>
    <property type="molecule type" value="Genomic_DNA"/>
</dbReference>
<protein>
    <recommendedName>
        <fullName evidence="3">Desulfoferrodoxin</fullName>
        <ecNumber evidence="2">1.15.1.2</ecNumber>
    </recommendedName>
    <alternativeName>
        <fullName evidence="9">Superoxide reductase</fullName>
    </alternativeName>
</protein>
<dbReference type="Proteomes" id="UP000878956">
    <property type="component" value="Unassembled WGS sequence"/>
</dbReference>
<evidence type="ECO:0000313" key="16">
    <source>
        <dbReference type="EMBL" id="HBH1542459.1"/>
    </source>
</evidence>
<dbReference type="SUPFAM" id="SSF57802">
    <property type="entry name" value="Rubredoxin-like"/>
    <property type="match status" value="1"/>
</dbReference>
<comment type="similarity">
    <text evidence="1">Belongs to the desulfoferrodoxin family.</text>
</comment>
<evidence type="ECO:0000256" key="3">
    <source>
        <dbReference type="ARBA" id="ARBA00014839"/>
    </source>
</evidence>
<dbReference type="EC" id="1.15.1.2" evidence="2"/>
<dbReference type="InterPro" id="IPR004462">
    <property type="entry name" value="Desulfoferrodoxin_N"/>
</dbReference>
<dbReference type="EMBL" id="DAEQIJ010000006">
    <property type="protein sequence ID" value="HBH2619906.1"/>
    <property type="molecule type" value="Genomic_DNA"/>
</dbReference>
<dbReference type="Proteomes" id="UP000879542">
    <property type="component" value="Unassembled WGS sequence"/>
</dbReference>
<dbReference type="Gene3D" id="2.60.40.730">
    <property type="entry name" value="SOR catalytic domain"/>
    <property type="match status" value="1"/>
</dbReference>
<evidence type="ECO:0000256" key="2">
    <source>
        <dbReference type="ARBA" id="ARBA00012679"/>
    </source>
</evidence>
<dbReference type="GO" id="GO:0050605">
    <property type="term" value="F:superoxide reductase activity"/>
    <property type="evidence" value="ECO:0007669"/>
    <property type="project" value="UniProtKB-EC"/>
</dbReference>
<dbReference type="InterPro" id="IPR002742">
    <property type="entry name" value="Desulfoferrodoxin_Fe-bd_dom"/>
</dbReference>
<dbReference type="Pfam" id="PF01880">
    <property type="entry name" value="Desulfoferrodox"/>
    <property type="match status" value="1"/>
</dbReference>
<keyword evidence="6" id="KW-0249">Electron transport</keyword>
<dbReference type="SUPFAM" id="SSF49367">
    <property type="entry name" value="Superoxide reductase-like"/>
    <property type="match status" value="1"/>
</dbReference>
<dbReference type="InterPro" id="IPR051233">
    <property type="entry name" value="Desulfoferrodoxin_SOR"/>
</dbReference>
<evidence type="ECO:0000256" key="8">
    <source>
        <dbReference type="ARBA" id="ARBA00024690"/>
    </source>
</evidence>
<dbReference type="RefSeq" id="WP_004453642.1">
    <property type="nucleotide sequence ID" value="NZ_AP025558.1"/>
</dbReference>
<reference evidence="16" key="2">
    <citation type="journal article" date="2018" name="Genome Biol.">
        <title>SKESA: strategic k-mer extension for scrupulous assemblies.</title>
        <authorList>
            <person name="Souvorov A."/>
            <person name="Agarwala R."/>
            <person name="Lipman D.J."/>
        </authorList>
    </citation>
    <scope>NUCLEOTIDE SEQUENCE</scope>
    <source>
        <strain evidence="17">Clostridioides</strain>
        <strain evidence="16">HN1000</strain>
    </source>
</reference>
<name>A0A031WEA1_CLODI</name>
<evidence type="ECO:0000256" key="6">
    <source>
        <dbReference type="ARBA" id="ARBA00022982"/>
    </source>
</evidence>
<evidence type="ECO:0000313" key="18">
    <source>
        <dbReference type="EMBL" id="VFD32326.1"/>
    </source>
</evidence>
<evidence type="ECO:0000256" key="7">
    <source>
        <dbReference type="ARBA" id="ARBA00023004"/>
    </source>
</evidence>
<evidence type="ECO:0000256" key="9">
    <source>
        <dbReference type="ARBA" id="ARBA00031398"/>
    </source>
</evidence>
<dbReference type="Proteomes" id="UP000411588">
    <property type="component" value="Unassembled WGS sequence"/>
</dbReference>
<evidence type="ECO:0000256" key="10">
    <source>
        <dbReference type="ARBA" id="ARBA00047448"/>
    </source>
</evidence>
<accession>A0A031WEA1</accession>
<evidence type="ECO:0000259" key="12">
    <source>
        <dbReference type="Pfam" id="PF06397"/>
    </source>
</evidence>
<evidence type="ECO:0000313" key="17">
    <source>
        <dbReference type="EMBL" id="HBH2619906.1"/>
    </source>
</evidence>
<dbReference type="GO" id="GO:0005506">
    <property type="term" value="F:iron ion binding"/>
    <property type="evidence" value="ECO:0007669"/>
    <property type="project" value="InterPro"/>
</dbReference>
<evidence type="ECO:0000313" key="13">
    <source>
        <dbReference type="EMBL" id="CDS84289.1"/>
    </source>
</evidence>
<dbReference type="PATRIC" id="fig|1496.1371.peg.1727"/>
<dbReference type="PANTHER" id="PTHR36541">
    <property type="entry name" value="SUPEROXIDE REDUCTASE-RELATED"/>
    <property type="match status" value="1"/>
</dbReference>
<dbReference type="Pfam" id="PF06397">
    <property type="entry name" value="Desulfoferrod_N"/>
    <property type="match status" value="1"/>
</dbReference>
<keyword evidence="7" id="KW-0408">Iron</keyword>
<comment type="catalytic activity">
    <reaction evidence="10">
        <text>reduced [rubredoxin] + superoxide + 2 H(+) = oxidized [rubredoxin] + H2O2</text>
        <dbReference type="Rhea" id="RHEA:21324"/>
        <dbReference type="Rhea" id="RHEA-COMP:10302"/>
        <dbReference type="Rhea" id="RHEA-COMP:10303"/>
        <dbReference type="ChEBI" id="CHEBI:15378"/>
        <dbReference type="ChEBI" id="CHEBI:16240"/>
        <dbReference type="ChEBI" id="CHEBI:18421"/>
        <dbReference type="ChEBI" id="CHEBI:29033"/>
        <dbReference type="ChEBI" id="CHEBI:29034"/>
        <dbReference type="EC" id="1.15.1.2"/>
    </reaction>
</comment>
<dbReference type="EMBL" id="LK932368">
    <property type="protein sequence ID" value="CDS84722.1"/>
    <property type="molecule type" value="Genomic_DNA"/>
</dbReference>
<dbReference type="Gene3D" id="2.20.28.100">
    <property type="entry name" value="Desulphoferrodoxin, N-terminal domain"/>
    <property type="match status" value="1"/>
</dbReference>
<evidence type="ECO:0000313" key="15">
    <source>
        <dbReference type="EMBL" id="CDT44788.1"/>
    </source>
</evidence>
<dbReference type="InterPro" id="IPR036073">
    <property type="entry name" value="Desulfoferrodoxin_Fe-bd_dom_sf"/>
</dbReference>
<keyword evidence="5" id="KW-0479">Metal-binding</keyword>
<keyword evidence="4" id="KW-0813">Transport</keyword>
<proteinExistence type="inferred from homology"/>
<feature type="domain" description="Desulfoferrodoxin N-terminal" evidence="12">
    <location>
        <begin position="6"/>
        <end position="36"/>
    </location>
</feature>
<dbReference type="EMBL" id="LK932482">
    <property type="protein sequence ID" value="CDS84289.1"/>
    <property type="molecule type" value="Genomic_DNA"/>
</dbReference>